<accession>A0A5D3DVS7</accession>
<comment type="caution">
    <text evidence="2">The sequence shown here is derived from an EMBL/GenBank/DDBJ whole genome shotgun (WGS) entry which is preliminary data.</text>
</comment>
<gene>
    <name evidence="2" type="ORF">E5676_scaffold86G00220</name>
    <name evidence="1" type="ORF">E6C27_scaffold338G00160</name>
</gene>
<name>A0A5D3DVS7_CUCMM</name>
<protein>
    <submittedName>
        <fullName evidence="2">Flocculation protein FLO11-like</fullName>
    </submittedName>
</protein>
<dbReference type="Proteomes" id="UP000321393">
    <property type="component" value="Unassembled WGS sequence"/>
</dbReference>
<dbReference type="Proteomes" id="UP000321947">
    <property type="component" value="Unassembled WGS sequence"/>
</dbReference>
<dbReference type="EMBL" id="SSTE01019758">
    <property type="protein sequence ID" value="KAA0036115.1"/>
    <property type="molecule type" value="Genomic_DNA"/>
</dbReference>
<dbReference type="AlphaFoldDB" id="A0A5D3DVS7"/>
<sequence>MVTRFKSYPPTSTSSVHYSSGNVASYSMASSPLKNVSSTKGKCYKNILLRRPFKKIRYSDATDDSNIHILLASPIQNAHAGTSFGHAPSIIVKTEVPDVSPPRATLPYTSSSISGSRVAIETVILDSNSASSNGDDSVILSKLLHRFKIGDIGPSSISANCLGYTFPVPCCFSTSGCSFSSCRSW</sequence>
<reference evidence="3 4" key="1">
    <citation type="submission" date="2019-08" db="EMBL/GenBank/DDBJ databases">
        <title>Draft genome sequences of two oriental melons (Cucumis melo L. var makuwa).</title>
        <authorList>
            <person name="Kwon S.-Y."/>
        </authorList>
    </citation>
    <scope>NUCLEOTIDE SEQUENCE [LARGE SCALE GENOMIC DNA]</scope>
    <source>
        <strain evidence="4">cv. Chang Bougi</strain>
        <strain evidence="3">cv. SW 3</strain>
        <tissue evidence="2">Leaf</tissue>
    </source>
</reference>
<evidence type="ECO:0000313" key="2">
    <source>
        <dbReference type="EMBL" id="TYK27604.1"/>
    </source>
</evidence>
<proteinExistence type="predicted"/>
<evidence type="ECO:0000313" key="3">
    <source>
        <dbReference type="Proteomes" id="UP000321393"/>
    </source>
</evidence>
<dbReference type="EMBL" id="SSTD01002671">
    <property type="protein sequence ID" value="TYK27604.1"/>
    <property type="molecule type" value="Genomic_DNA"/>
</dbReference>
<evidence type="ECO:0000313" key="4">
    <source>
        <dbReference type="Proteomes" id="UP000321947"/>
    </source>
</evidence>
<organism evidence="2 4">
    <name type="scientific">Cucumis melo var. makuwa</name>
    <name type="common">Oriental melon</name>
    <dbReference type="NCBI Taxonomy" id="1194695"/>
    <lineage>
        <taxon>Eukaryota</taxon>
        <taxon>Viridiplantae</taxon>
        <taxon>Streptophyta</taxon>
        <taxon>Embryophyta</taxon>
        <taxon>Tracheophyta</taxon>
        <taxon>Spermatophyta</taxon>
        <taxon>Magnoliopsida</taxon>
        <taxon>eudicotyledons</taxon>
        <taxon>Gunneridae</taxon>
        <taxon>Pentapetalae</taxon>
        <taxon>rosids</taxon>
        <taxon>fabids</taxon>
        <taxon>Cucurbitales</taxon>
        <taxon>Cucurbitaceae</taxon>
        <taxon>Benincaseae</taxon>
        <taxon>Cucumis</taxon>
    </lineage>
</organism>
<evidence type="ECO:0000313" key="1">
    <source>
        <dbReference type="EMBL" id="KAA0036115.1"/>
    </source>
</evidence>